<evidence type="ECO:0000313" key="4">
    <source>
        <dbReference type="Proteomes" id="UP001501676"/>
    </source>
</evidence>
<accession>A0ABP6T9I2</accession>
<dbReference type="Proteomes" id="UP001501676">
    <property type="component" value="Unassembled WGS sequence"/>
</dbReference>
<dbReference type="InterPro" id="IPR050463">
    <property type="entry name" value="Gfo/Idh/MocA_oxidrdct_glycsds"/>
</dbReference>
<name>A0ABP6T9I2_9ACTN</name>
<dbReference type="SUPFAM" id="SSF51735">
    <property type="entry name" value="NAD(P)-binding Rossmann-fold domains"/>
    <property type="match status" value="1"/>
</dbReference>
<evidence type="ECO:0000256" key="1">
    <source>
        <dbReference type="ARBA" id="ARBA00023002"/>
    </source>
</evidence>
<dbReference type="InterPro" id="IPR000683">
    <property type="entry name" value="Gfo/Idh/MocA-like_OxRdtase_N"/>
</dbReference>
<dbReference type="Gene3D" id="3.30.360.10">
    <property type="entry name" value="Dihydrodipicolinate Reductase, domain 2"/>
    <property type="match status" value="1"/>
</dbReference>
<dbReference type="InterPro" id="IPR036291">
    <property type="entry name" value="NAD(P)-bd_dom_sf"/>
</dbReference>
<evidence type="ECO:0000259" key="2">
    <source>
        <dbReference type="Pfam" id="PF01408"/>
    </source>
</evidence>
<keyword evidence="1" id="KW-0560">Oxidoreductase</keyword>
<proteinExistence type="predicted"/>
<dbReference type="PANTHER" id="PTHR43818">
    <property type="entry name" value="BCDNA.GH03377"/>
    <property type="match status" value="1"/>
</dbReference>
<evidence type="ECO:0000313" key="3">
    <source>
        <dbReference type="EMBL" id="GAA3396762.1"/>
    </source>
</evidence>
<keyword evidence="4" id="KW-1185">Reference proteome</keyword>
<dbReference type="PANTHER" id="PTHR43818:SF11">
    <property type="entry name" value="BCDNA.GH03377"/>
    <property type="match status" value="1"/>
</dbReference>
<protein>
    <recommendedName>
        <fullName evidence="2">Gfo/Idh/MocA-like oxidoreductase N-terminal domain-containing protein</fullName>
    </recommendedName>
</protein>
<sequence length="363" mass="38946">MRGFVQSNTAPVTHVGVVGLKRGMVLARWCERLGLRIGALCDHDPDLLTAAAREFPGAARLTKWEEMLDRGLDGVVLANDFDQHAALAIAFLDRGVHVLSETAACVDEAEGQALIAADKRSTATYSFAENYVAHPHVRLIKQIVAADEIGAVELIECDYLHGLAPADVAALTGDPRHWRGRISPTAYCTHTVSPVLDVTQAWPTEVTALPVQSEDRPMATVLAFRLSSGALALTRQTFLQGEPDSHSSWLSVRGTRGLAESLRMPGEAAWSVRWRSEPWANDGHLRDETIVPPPLTLTGDSTVPRGQEGSALIVAAFRDTVTASVPPRVPVRPAVAASLVGVYGARSLAEGSRPVALPDVSAW</sequence>
<comment type="caution">
    <text evidence="3">The sequence shown here is derived from an EMBL/GenBank/DDBJ whole genome shotgun (WGS) entry which is preliminary data.</text>
</comment>
<reference evidence="4" key="1">
    <citation type="journal article" date="2019" name="Int. J. Syst. Evol. Microbiol.">
        <title>The Global Catalogue of Microorganisms (GCM) 10K type strain sequencing project: providing services to taxonomists for standard genome sequencing and annotation.</title>
        <authorList>
            <consortium name="The Broad Institute Genomics Platform"/>
            <consortium name="The Broad Institute Genome Sequencing Center for Infectious Disease"/>
            <person name="Wu L."/>
            <person name="Ma J."/>
        </authorList>
    </citation>
    <scope>NUCLEOTIDE SEQUENCE [LARGE SCALE GENOMIC DNA]</scope>
    <source>
        <strain evidence="4">JCM 9458</strain>
    </source>
</reference>
<gene>
    <name evidence="3" type="ORF">GCM10020369_74560</name>
</gene>
<feature type="domain" description="Gfo/Idh/MocA-like oxidoreductase N-terminal" evidence="2">
    <location>
        <begin position="14"/>
        <end position="125"/>
    </location>
</feature>
<dbReference type="Pfam" id="PF01408">
    <property type="entry name" value="GFO_IDH_MocA"/>
    <property type="match status" value="1"/>
</dbReference>
<organism evidence="3 4">
    <name type="scientific">Cryptosporangium minutisporangium</name>
    <dbReference type="NCBI Taxonomy" id="113569"/>
    <lineage>
        <taxon>Bacteria</taxon>
        <taxon>Bacillati</taxon>
        <taxon>Actinomycetota</taxon>
        <taxon>Actinomycetes</taxon>
        <taxon>Cryptosporangiales</taxon>
        <taxon>Cryptosporangiaceae</taxon>
        <taxon>Cryptosporangium</taxon>
    </lineage>
</organism>
<dbReference type="SUPFAM" id="SSF55347">
    <property type="entry name" value="Glyceraldehyde-3-phosphate dehydrogenase-like, C-terminal domain"/>
    <property type="match status" value="1"/>
</dbReference>
<dbReference type="EMBL" id="BAAAYN010000060">
    <property type="protein sequence ID" value="GAA3396762.1"/>
    <property type="molecule type" value="Genomic_DNA"/>
</dbReference>
<dbReference type="Gene3D" id="3.40.50.720">
    <property type="entry name" value="NAD(P)-binding Rossmann-like Domain"/>
    <property type="match status" value="1"/>
</dbReference>